<dbReference type="OrthoDB" id="3542292at2759"/>
<dbReference type="PANTHER" id="PTHR31672">
    <property type="entry name" value="BNACNNG10540D PROTEIN"/>
    <property type="match status" value="1"/>
</dbReference>
<evidence type="ECO:0000259" key="4">
    <source>
        <dbReference type="Pfam" id="PF08268"/>
    </source>
</evidence>
<dbReference type="NCBIfam" id="TIGR01640">
    <property type="entry name" value="F_box_assoc_1"/>
    <property type="match status" value="1"/>
</dbReference>
<dbReference type="EMBL" id="CM017325">
    <property type="protein sequence ID" value="KAE8055093.1"/>
    <property type="molecule type" value="Genomic_DNA"/>
</dbReference>
<dbReference type="InterPro" id="IPR012341">
    <property type="entry name" value="6hp_glycosidase-like_sf"/>
</dbReference>
<reference evidence="5 6" key="1">
    <citation type="submission" date="2019-06" db="EMBL/GenBank/DDBJ databases">
        <title>A chromosomal-level reference genome of Carpinus fangiana (Coryloideae, Betulaceae).</title>
        <authorList>
            <person name="Yang X."/>
            <person name="Wang Z."/>
            <person name="Zhang L."/>
            <person name="Hao G."/>
            <person name="Liu J."/>
            <person name="Yang Y."/>
        </authorList>
    </citation>
    <scope>NUCLEOTIDE SEQUENCE [LARGE SCALE GENOMIC DNA]</scope>
    <source>
        <strain evidence="5">Cfa_2016G</strain>
        <tissue evidence="5">Leaf</tissue>
    </source>
</reference>
<dbReference type="Pfam" id="PF01204">
    <property type="entry name" value="Trehalase"/>
    <property type="match status" value="1"/>
</dbReference>
<dbReference type="AlphaFoldDB" id="A0A5N6R3V4"/>
<organism evidence="5 6">
    <name type="scientific">Carpinus fangiana</name>
    <dbReference type="NCBI Taxonomy" id="176857"/>
    <lineage>
        <taxon>Eukaryota</taxon>
        <taxon>Viridiplantae</taxon>
        <taxon>Streptophyta</taxon>
        <taxon>Embryophyta</taxon>
        <taxon>Tracheophyta</taxon>
        <taxon>Spermatophyta</taxon>
        <taxon>Magnoliopsida</taxon>
        <taxon>eudicotyledons</taxon>
        <taxon>Gunneridae</taxon>
        <taxon>Pentapetalae</taxon>
        <taxon>rosids</taxon>
        <taxon>fabids</taxon>
        <taxon>Fagales</taxon>
        <taxon>Betulaceae</taxon>
        <taxon>Carpinus</taxon>
    </lineage>
</organism>
<keyword evidence="6" id="KW-1185">Reference proteome</keyword>
<feature type="domain" description="F-box associated beta-propeller type 3" evidence="4">
    <location>
        <begin position="104"/>
        <end position="385"/>
    </location>
</feature>
<proteinExistence type="inferred from homology"/>
<dbReference type="PANTHER" id="PTHR31672:SF13">
    <property type="entry name" value="F-BOX PROTEIN CPR30-LIKE"/>
    <property type="match status" value="1"/>
</dbReference>
<evidence type="ECO:0000313" key="5">
    <source>
        <dbReference type="EMBL" id="KAE8055093.1"/>
    </source>
</evidence>
<dbReference type="EC" id="3.2.1.28" evidence="2"/>
<protein>
    <recommendedName>
        <fullName evidence="2">alpha,alpha-trehalase</fullName>
        <ecNumber evidence="2">3.2.1.28</ecNumber>
    </recommendedName>
    <alternativeName>
        <fullName evidence="3">Alpha,alpha-trehalase</fullName>
    </alternativeName>
</protein>
<dbReference type="Pfam" id="PF08268">
    <property type="entry name" value="FBA_3"/>
    <property type="match status" value="1"/>
</dbReference>
<evidence type="ECO:0000256" key="3">
    <source>
        <dbReference type="ARBA" id="ARBA00030473"/>
    </source>
</evidence>
<dbReference type="GO" id="GO:0005991">
    <property type="term" value="P:trehalose metabolic process"/>
    <property type="evidence" value="ECO:0007669"/>
    <property type="project" value="InterPro"/>
</dbReference>
<name>A0A5N6R3V4_9ROSI</name>
<evidence type="ECO:0000256" key="2">
    <source>
        <dbReference type="ARBA" id="ARBA00012757"/>
    </source>
</evidence>
<evidence type="ECO:0000313" key="6">
    <source>
        <dbReference type="Proteomes" id="UP000327013"/>
    </source>
</evidence>
<dbReference type="InterPro" id="IPR013187">
    <property type="entry name" value="F-box-assoc_dom_typ3"/>
</dbReference>
<dbReference type="InterPro" id="IPR008928">
    <property type="entry name" value="6-hairpin_glycosidase_sf"/>
</dbReference>
<dbReference type="Gene3D" id="1.50.10.10">
    <property type="match status" value="1"/>
</dbReference>
<dbReference type="InterPro" id="IPR017451">
    <property type="entry name" value="F-box-assoc_interact_dom"/>
</dbReference>
<dbReference type="Proteomes" id="UP000327013">
    <property type="component" value="Chromosome 5"/>
</dbReference>
<accession>A0A5N6R3V4</accession>
<dbReference type="InterPro" id="IPR050796">
    <property type="entry name" value="SCF_F-box_component"/>
</dbReference>
<comment type="similarity">
    <text evidence="1">Belongs to the glycosyl hydrolase 37 family.</text>
</comment>
<dbReference type="GO" id="GO:0004555">
    <property type="term" value="F:alpha,alpha-trehalase activity"/>
    <property type="evidence" value="ECO:0007669"/>
    <property type="project" value="UniProtKB-EC"/>
</dbReference>
<evidence type="ECO:0000256" key="1">
    <source>
        <dbReference type="ARBA" id="ARBA00005615"/>
    </source>
</evidence>
<sequence>MIVEGLARSGSKEARSSAEDIVVRWIRTNYAAYKKTGTMHEKHDVTKCGEFGGGGEYVRTPDWFWLVEWSCFGFSGGVWMASRPNNTLLMILDDGYHLIYHRSQDSDHFTHYSLHHPETYDQCFRFELPSNIGKLLYVNSCLGVCCLFGHPDVVVLWNPLIREFRTLPKPLLPEPLSRDGIRASRLYRYAHGLGVDRSNGDYKVVRLVYLMIVDDKSVTLSSEAEVLSLKTCCWKRVSGPTICASQTLSPAYVNGVVHWICLGALLLFDVRKEAFRTMKLPDGLTLGAIAACKGSLLACDYEYERGICGVWVMIEYGVAESWTRHTVIYDRVIRGPLSFSSSGELLASTGAGELLFCDRRPRETKKLGDLYVDKMTNALRASLFEAEKYENSVGSLLEAWRQISSVGRLIKFEN</sequence>
<dbReference type="InterPro" id="IPR001661">
    <property type="entry name" value="Glyco_hydro_37"/>
</dbReference>
<gene>
    <name evidence="5" type="ORF">FH972_011954</name>
</gene>
<dbReference type="SUPFAM" id="SSF48208">
    <property type="entry name" value="Six-hairpin glycosidases"/>
    <property type="match status" value="1"/>
</dbReference>